<organism evidence="1">
    <name type="scientific">uncultured Caudovirales phage</name>
    <dbReference type="NCBI Taxonomy" id="2100421"/>
    <lineage>
        <taxon>Viruses</taxon>
        <taxon>Duplodnaviria</taxon>
        <taxon>Heunggongvirae</taxon>
        <taxon>Uroviricota</taxon>
        <taxon>Caudoviricetes</taxon>
        <taxon>Peduoviridae</taxon>
        <taxon>Maltschvirus</taxon>
        <taxon>Maltschvirus maltsch</taxon>
    </lineage>
</organism>
<dbReference type="Pfam" id="PF05133">
    <property type="entry name" value="SPP1_portal"/>
    <property type="match status" value="1"/>
</dbReference>
<evidence type="ECO:0000313" key="1">
    <source>
        <dbReference type="EMBL" id="ASN68274.1"/>
    </source>
</evidence>
<evidence type="ECO:0008006" key="2">
    <source>
        <dbReference type="Google" id="ProtNLM"/>
    </source>
</evidence>
<proteinExistence type="predicted"/>
<dbReference type="EMBL" id="MF417875">
    <property type="protein sequence ID" value="ASN68274.1"/>
    <property type="molecule type" value="Genomic_DNA"/>
</dbReference>
<gene>
    <name evidence="1" type="ORF">10S11_12</name>
</gene>
<accession>A0A2H4J031</accession>
<name>A0A2H4J031_9CAUD</name>
<protein>
    <recommendedName>
        <fullName evidence="2">Phage portal protein</fullName>
    </recommendedName>
</protein>
<dbReference type="InterPro" id="IPR021145">
    <property type="entry name" value="Portal_protein_SPP1_Gp6-like"/>
</dbReference>
<reference evidence="1" key="1">
    <citation type="submission" date="2017-06" db="EMBL/GenBank/DDBJ databases">
        <title>Novel phages from South African skin metaviromes.</title>
        <authorList>
            <person name="van Zyl L.J."/>
            <person name="Abrahams Y."/>
            <person name="Stander E.A."/>
            <person name="Kirby B.M."/>
            <person name="Clavaud C."/>
            <person name="Farcet C."/>
            <person name="Breton L."/>
            <person name="Trindade M.I."/>
        </authorList>
    </citation>
    <scope>NUCLEOTIDE SEQUENCE</scope>
</reference>
<sequence>MDKKDIKDKLLGLSESEIKDREKSFSDLLFYIGECEDSQAACLDSNLLGQSWLNIDDLDYIPSQVIDNKVKPLINKQARFMMGVAPNLQFKPFDKELRKECEELKQFVDGILKANRFWSNTLKAFKIATITKRVLLRMEANPDQPVRLYYHDISEFSYELDSNDYNKLSKAIVVKIDNETQNESIENQIWYRYTYYMKGDNCWFKSETFIGNQLEKPIDILDIDTKLSKIPCWLIANESDMVNKNGISDIKDLRPLQEQINARTSDFADALRFDMFTQTAIIDASEETTNKAKIAPNAMLPLASLQGKNAEVKKIESTFQNAEAVEKFLKRMDDSMHEKLDIPKPEQLKNVPSAKTLKYVYNELISRCSEKWNDWEPPIRAMIRLIINACGKFNCYEDWDHEWDSLLFNIVLKKNYPIPEDEDDKKRLAMEEVRANVKSHKSYIRDFTDDEDPEGVLKEIAEDIITITAAEQDQFQKALNEELEDGNVGDE</sequence>